<dbReference type="PANTHER" id="PTHR31157:SF1">
    <property type="entry name" value="SCP DOMAIN-CONTAINING PROTEIN"/>
    <property type="match status" value="1"/>
</dbReference>
<keyword evidence="5" id="KW-1185">Reference proteome</keyword>
<reference evidence="3 5" key="3">
    <citation type="journal article" date="2017" name="Antonie Van Leeuwenhoek">
        <title>Rhizobium rhizosphaerae sp. nov., a novel species isolated from rice rhizosphere.</title>
        <authorList>
            <person name="Zhao J.J."/>
            <person name="Zhang J."/>
            <person name="Zhang R.J."/>
            <person name="Zhang C.W."/>
            <person name="Yin H.Q."/>
            <person name="Zhang X.X."/>
        </authorList>
    </citation>
    <scope>NUCLEOTIDE SEQUENCE [LARGE SCALE GENOMIC DNA]</scope>
    <source>
        <strain evidence="3 5">RD15</strain>
    </source>
</reference>
<gene>
    <name evidence="2" type="ORF">BJF92_00205</name>
    <name evidence="3" type="ORF">BTR14_13845</name>
</gene>
<evidence type="ECO:0000259" key="1">
    <source>
        <dbReference type="Pfam" id="PF00188"/>
    </source>
</evidence>
<proteinExistence type="predicted"/>
<dbReference type="PANTHER" id="PTHR31157">
    <property type="entry name" value="SCP DOMAIN-CONTAINING PROTEIN"/>
    <property type="match status" value="1"/>
</dbReference>
<reference evidence="3" key="2">
    <citation type="submission" date="2016-12" db="EMBL/GenBank/DDBJ databases">
        <authorList>
            <person name="Zhang X."/>
            <person name="Zhao J."/>
        </authorList>
    </citation>
    <scope>NUCLEOTIDE SEQUENCE</scope>
    <source>
        <strain evidence="3">RD15</strain>
    </source>
</reference>
<sequence length="173" mass="17971">MPVLPPDADRRAAARRGFLSLAAVSGLAFLASCAGKPVPVAPGVGRDETDAVLGALNQLRKDKGLSPLSRDPAAVEAARYQAARMAKAGKMAHLLSISDSFLDRMKGGSVRLPAAENIAAGQKDAAAAYQAWLHSPKHLENMLGAHYTGLGVAMVANPATGNRPYWAMVLSSG</sequence>
<accession>A0A1Q9AE90</accession>
<evidence type="ECO:0000313" key="4">
    <source>
        <dbReference type="Proteomes" id="UP000186143"/>
    </source>
</evidence>
<evidence type="ECO:0000313" key="2">
    <source>
        <dbReference type="EMBL" id="OLP53233.1"/>
    </source>
</evidence>
<name>A0A1Q9AE90_9HYPH</name>
<dbReference type="SUPFAM" id="SSF55797">
    <property type="entry name" value="PR-1-like"/>
    <property type="match status" value="1"/>
</dbReference>
<evidence type="ECO:0000313" key="3">
    <source>
        <dbReference type="EMBL" id="OQP85857.1"/>
    </source>
</evidence>
<comment type="caution">
    <text evidence="2">The sequence shown here is derived from an EMBL/GenBank/DDBJ whole genome shotgun (WGS) entry which is preliminary data.</text>
</comment>
<dbReference type="EMBL" id="MSPX01000011">
    <property type="protein sequence ID" value="OQP85857.1"/>
    <property type="molecule type" value="Genomic_DNA"/>
</dbReference>
<dbReference type="InterPro" id="IPR006311">
    <property type="entry name" value="TAT_signal"/>
</dbReference>
<organism evidence="2 4">
    <name type="scientific">Xaviernesmea rhizosphaerae</name>
    <dbReference type="NCBI Taxonomy" id="1672749"/>
    <lineage>
        <taxon>Bacteria</taxon>
        <taxon>Pseudomonadati</taxon>
        <taxon>Pseudomonadota</taxon>
        <taxon>Alphaproteobacteria</taxon>
        <taxon>Hyphomicrobiales</taxon>
        <taxon>Rhizobiaceae</taxon>
        <taxon>Rhizobium/Agrobacterium group</taxon>
        <taxon>Xaviernesmea</taxon>
    </lineage>
</organism>
<dbReference type="AlphaFoldDB" id="A0A1Q9AE90"/>
<dbReference type="CDD" id="cd05379">
    <property type="entry name" value="CAP_bacterial"/>
    <property type="match status" value="1"/>
</dbReference>
<dbReference type="RefSeq" id="WP_075636468.1">
    <property type="nucleotide sequence ID" value="NZ_MKIO01000040.1"/>
</dbReference>
<dbReference type="STRING" id="1672749.BJF92_00205"/>
<dbReference type="EMBL" id="MKIO01000040">
    <property type="protein sequence ID" value="OLP53233.1"/>
    <property type="molecule type" value="Genomic_DNA"/>
</dbReference>
<dbReference type="Pfam" id="PF00188">
    <property type="entry name" value="CAP"/>
    <property type="match status" value="1"/>
</dbReference>
<feature type="domain" description="SCP" evidence="1">
    <location>
        <begin position="53"/>
        <end position="164"/>
    </location>
</feature>
<reference evidence="2 4" key="1">
    <citation type="submission" date="2016-09" db="EMBL/GenBank/DDBJ databases">
        <title>Rhizobium sp. nov., a novel species isolated from the rice rhizosphere.</title>
        <authorList>
            <person name="Zhao J."/>
            <person name="Zhang X."/>
        </authorList>
    </citation>
    <scope>NUCLEOTIDE SEQUENCE [LARGE SCALE GENOMIC DNA]</scope>
    <source>
        <strain evidence="2 4">MH17</strain>
    </source>
</reference>
<dbReference type="Proteomes" id="UP000186143">
    <property type="component" value="Unassembled WGS sequence"/>
</dbReference>
<dbReference type="InterPro" id="IPR014044">
    <property type="entry name" value="CAP_dom"/>
</dbReference>
<protein>
    <submittedName>
        <fullName evidence="2">Secretion protein</fullName>
    </submittedName>
</protein>
<dbReference type="InterPro" id="IPR035940">
    <property type="entry name" value="CAP_sf"/>
</dbReference>
<evidence type="ECO:0000313" key="5">
    <source>
        <dbReference type="Proteomes" id="UP000192652"/>
    </source>
</evidence>
<dbReference type="OrthoDB" id="9811255at2"/>
<dbReference type="Gene3D" id="3.40.33.10">
    <property type="entry name" value="CAP"/>
    <property type="match status" value="1"/>
</dbReference>
<dbReference type="PROSITE" id="PS51318">
    <property type="entry name" value="TAT"/>
    <property type="match status" value="1"/>
</dbReference>
<dbReference type="Proteomes" id="UP000192652">
    <property type="component" value="Unassembled WGS sequence"/>
</dbReference>